<dbReference type="SUPFAM" id="SSF54236">
    <property type="entry name" value="Ubiquitin-like"/>
    <property type="match status" value="1"/>
</dbReference>
<sequence>MSSLPVPVNSYVRQDSTMSDPNASIEVDFLLPTGILVPFHCSGSQTVADIKERLWYEASKYPLFSTLRQHGWYVFMFVNRKAEQEECFDETLRLCDLDLYKPLFKVMERKGNEEEKKMSTQISWLIGRQVKEFESSRDPEVTDFRIAMVNECRKAIE</sequence>
<reference evidence="3" key="2">
    <citation type="submission" date="2024-06" db="UniProtKB">
        <authorList>
            <consortium name="EnsemblMetazoa"/>
        </authorList>
    </citation>
    <scope>IDENTIFICATION</scope>
</reference>
<dbReference type="InterPro" id="IPR003113">
    <property type="entry name" value="PI3K_ABD"/>
</dbReference>
<organism evidence="3 4">
    <name type="scientific">Amphimedon queenslandica</name>
    <name type="common">Sponge</name>
    <dbReference type="NCBI Taxonomy" id="400682"/>
    <lineage>
        <taxon>Eukaryota</taxon>
        <taxon>Metazoa</taxon>
        <taxon>Porifera</taxon>
        <taxon>Demospongiae</taxon>
        <taxon>Heteroscleromorpha</taxon>
        <taxon>Haplosclerida</taxon>
        <taxon>Niphatidae</taxon>
        <taxon>Amphimedon</taxon>
    </lineage>
</organism>
<dbReference type="Proteomes" id="UP000007879">
    <property type="component" value="Unassembled WGS sequence"/>
</dbReference>
<dbReference type="PROSITE" id="PS51544">
    <property type="entry name" value="PI3K_ABD"/>
    <property type="match status" value="1"/>
</dbReference>
<dbReference type="InterPro" id="IPR029071">
    <property type="entry name" value="Ubiquitin-like_domsf"/>
</dbReference>
<dbReference type="GeneID" id="109587868"/>
<dbReference type="SMART" id="SM00143">
    <property type="entry name" value="PI3K_p85B"/>
    <property type="match status" value="1"/>
</dbReference>
<name>A0AAN0JRE0_AMPQE</name>
<evidence type="ECO:0000313" key="3">
    <source>
        <dbReference type="EnsemblMetazoa" id="XP_019859648.1"/>
    </source>
</evidence>
<evidence type="ECO:0000313" key="4">
    <source>
        <dbReference type="Proteomes" id="UP000007879"/>
    </source>
</evidence>
<dbReference type="RefSeq" id="XP_019859648.1">
    <property type="nucleotide sequence ID" value="XM_020004089.1"/>
</dbReference>
<dbReference type="AlphaFoldDB" id="A0AAN0JRE0"/>
<dbReference type="EnsemblMetazoa" id="XM_020004089.1">
    <property type="protein sequence ID" value="XP_019859648.1"/>
    <property type="gene ID" value="LOC109587868"/>
</dbReference>
<reference evidence="4" key="1">
    <citation type="journal article" date="2010" name="Nature">
        <title>The Amphimedon queenslandica genome and the evolution of animal complexity.</title>
        <authorList>
            <person name="Srivastava M."/>
            <person name="Simakov O."/>
            <person name="Chapman J."/>
            <person name="Fahey B."/>
            <person name="Gauthier M.E."/>
            <person name="Mitros T."/>
            <person name="Richards G.S."/>
            <person name="Conaco C."/>
            <person name="Dacre M."/>
            <person name="Hellsten U."/>
            <person name="Larroux C."/>
            <person name="Putnam N.H."/>
            <person name="Stanke M."/>
            <person name="Adamska M."/>
            <person name="Darling A."/>
            <person name="Degnan S.M."/>
            <person name="Oakley T.H."/>
            <person name="Plachetzki D.C."/>
            <person name="Zhai Y."/>
            <person name="Adamski M."/>
            <person name="Calcino A."/>
            <person name="Cummins S.F."/>
            <person name="Goodstein D.M."/>
            <person name="Harris C."/>
            <person name="Jackson D.J."/>
            <person name="Leys S.P."/>
            <person name="Shu S."/>
            <person name="Woodcroft B.J."/>
            <person name="Vervoort M."/>
            <person name="Kosik K.S."/>
            <person name="Manning G."/>
            <person name="Degnan B.M."/>
            <person name="Rokhsar D.S."/>
        </authorList>
    </citation>
    <scope>NUCLEOTIDE SEQUENCE [LARGE SCALE GENOMIC DNA]</scope>
</reference>
<dbReference type="Pfam" id="PF02192">
    <property type="entry name" value="PI3K_p85B"/>
    <property type="match status" value="1"/>
</dbReference>
<proteinExistence type="inferred from homology"/>
<comment type="similarity">
    <text evidence="1">Belongs to the PI3/PI4-kinase family.</text>
</comment>
<dbReference type="Gene3D" id="3.10.20.770">
    <property type="match status" value="1"/>
</dbReference>
<evidence type="ECO:0000259" key="2">
    <source>
        <dbReference type="PROSITE" id="PS51544"/>
    </source>
</evidence>
<dbReference type="KEGG" id="aqu:109587868"/>
<protein>
    <recommendedName>
        <fullName evidence="2">PI3K-ABD domain-containing protein</fullName>
    </recommendedName>
</protein>
<evidence type="ECO:0000256" key="1">
    <source>
        <dbReference type="PROSITE-ProRule" id="PRU00877"/>
    </source>
</evidence>
<keyword evidence="4" id="KW-1185">Reference proteome</keyword>
<accession>A0AAN0JRE0</accession>
<feature type="domain" description="PI3K-ABD" evidence="2">
    <location>
        <begin position="21"/>
        <end position="110"/>
    </location>
</feature>